<accession>A0A368VHW4</accession>
<dbReference type="Pfam" id="PF09348">
    <property type="entry name" value="DUF1990"/>
    <property type="match status" value="1"/>
</dbReference>
<keyword evidence="3" id="KW-1185">Reference proteome</keyword>
<dbReference type="InterPro" id="IPR018960">
    <property type="entry name" value="DUF1990"/>
</dbReference>
<dbReference type="EMBL" id="QPJC01000009">
    <property type="protein sequence ID" value="RCW40988.1"/>
    <property type="molecule type" value="Genomic_DNA"/>
</dbReference>
<evidence type="ECO:0000259" key="1">
    <source>
        <dbReference type="Pfam" id="PF09348"/>
    </source>
</evidence>
<comment type="caution">
    <text evidence="2">The sequence shown here is derived from an EMBL/GenBank/DDBJ whole genome shotgun (WGS) entry which is preliminary data.</text>
</comment>
<sequence>MRWHWAYRWPPGIVLTTLRYFLCPPPIHRVDEHEAVLAPELPDACGRGIQTIEQGTGRSFHRRYGVFITASRLEPEQIMGRLMADPNAAVPPEIALFETEDGHDTMRVGDELVVRMPGPWEGPVRVIHTSSTSFRLATLAGHFEAGQIEFRTVGDGEQLRFEIESWARCSDEVVNLLYDRLTLLREMQTYLWARYCEQVCALCGGDPPRSVDVYTGCESQP</sequence>
<proteinExistence type="predicted"/>
<protein>
    <submittedName>
        <fullName evidence="2">Uncharacterized protein DUF1990</fullName>
    </submittedName>
</protein>
<dbReference type="Proteomes" id="UP000253495">
    <property type="component" value="Unassembled WGS sequence"/>
</dbReference>
<gene>
    <name evidence="2" type="ORF">DFQ14_10965</name>
</gene>
<dbReference type="AlphaFoldDB" id="A0A368VHW4"/>
<evidence type="ECO:0000313" key="3">
    <source>
        <dbReference type="Proteomes" id="UP000253495"/>
    </source>
</evidence>
<feature type="domain" description="DUF1990" evidence="1">
    <location>
        <begin position="99"/>
        <end position="196"/>
    </location>
</feature>
<name>A0A368VHW4_9ACTN</name>
<organism evidence="2 3">
    <name type="scientific">Halopolyspora algeriensis</name>
    <dbReference type="NCBI Taxonomy" id="1500506"/>
    <lineage>
        <taxon>Bacteria</taxon>
        <taxon>Bacillati</taxon>
        <taxon>Actinomycetota</taxon>
        <taxon>Actinomycetes</taxon>
        <taxon>Actinomycetes incertae sedis</taxon>
        <taxon>Halopolyspora</taxon>
    </lineage>
</organism>
<reference evidence="2 3" key="1">
    <citation type="submission" date="2018-07" db="EMBL/GenBank/DDBJ databases">
        <title>Genomic Encyclopedia of Type Strains, Phase III (KMG-III): the genomes of soil and plant-associated and newly described type strains.</title>
        <authorList>
            <person name="Whitman W."/>
        </authorList>
    </citation>
    <scope>NUCLEOTIDE SEQUENCE [LARGE SCALE GENOMIC DNA]</scope>
    <source>
        <strain evidence="2 3">CECT 8575</strain>
    </source>
</reference>
<evidence type="ECO:0000313" key="2">
    <source>
        <dbReference type="EMBL" id="RCW40988.1"/>
    </source>
</evidence>